<sequence>MACGKIYGYVICRFTVVTHKPVTAKLTLPMSIYEMWFPYHGDSNFGVRERGMNDAVVRSRTRLSMCTTALGYQSCTGPAIRYIRDITEI</sequence>
<dbReference type="GeneID" id="18815118"/>
<protein>
    <submittedName>
        <fullName evidence="1">Uncharacterized protein</fullName>
    </submittedName>
</protein>
<proteinExistence type="predicted"/>
<organism>
    <name type="scientific">Serpula lacrymans var. lacrymans (strain S7.9)</name>
    <name type="common">Dry rot fungus</name>
    <dbReference type="NCBI Taxonomy" id="578457"/>
    <lineage>
        <taxon>Eukaryota</taxon>
        <taxon>Fungi</taxon>
        <taxon>Dikarya</taxon>
        <taxon>Basidiomycota</taxon>
        <taxon>Agaricomycotina</taxon>
        <taxon>Agaricomycetes</taxon>
        <taxon>Agaricomycetidae</taxon>
        <taxon>Boletales</taxon>
        <taxon>Coniophorineae</taxon>
        <taxon>Serpulaceae</taxon>
        <taxon>Serpula</taxon>
    </lineage>
</organism>
<name>F8NYH3_SERL9</name>
<dbReference type="HOGENOM" id="CLU_2456154_0_0_1"/>
<reference evidence="1" key="1">
    <citation type="submission" date="2011-04" db="EMBL/GenBank/DDBJ databases">
        <title>Evolution of plant cell wall degrading machinery underlies the functional diversity of forest fungi.</title>
        <authorList>
            <consortium name="US DOE Joint Genome Institute (JGI-PGF)"/>
            <person name="Eastwood D.C."/>
            <person name="Floudas D."/>
            <person name="Binder M."/>
            <person name="Majcherczyk A."/>
            <person name="Schneider P."/>
            <person name="Aerts A."/>
            <person name="Asiegbu F.O."/>
            <person name="Baker S.E."/>
            <person name="Barry K."/>
            <person name="Bendiksby M."/>
            <person name="Blumentritt M."/>
            <person name="Coutinho P.M."/>
            <person name="Cullen D."/>
            <person name="Cullen D."/>
            <person name="Gathman A."/>
            <person name="Goodell B."/>
            <person name="Henrissat B."/>
            <person name="Ihrmark K."/>
            <person name="Kauserud H."/>
            <person name="Kohler A."/>
            <person name="LaButti K."/>
            <person name="Lapidus A."/>
            <person name="Lavin J.L."/>
            <person name="Lee Y.-H."/>
            <person name="Lindquist E."/>
            <person name="Lilly W."/>
            <person name="Lucas S."/>
            <person name="Morin E."/>
            <person name="Murat C."/>
            <person name="Oguiza J.A."/>
            <person name="Park J."/>
            <person name="Pisabarro A.G."/>
            <person name="Riley R."/>
            <person name="Rosling A."/>
            <person name="Salamov A."/>
            <person name="Schmidt O."/>
            <person name="Schmutz J."/>
            <person name="Skrede I."/>
            <person name="Stenlid J."/>
            <person name="Wiebenga A."/>
            <person name="Xie X."/>
            <person name="Kues U."/>
            <person name="Hibbett D.S."/>
            <person name="Hoffmeister D."/>
            <person name="Hogberg N."/>
            <person name="Martin F."/>
            <person name="Grigoriev I.V."/>
            <person name="Watkinson S.C."/>
        </authorList>
    </citation>
    <scope>NUCLEOTIDE SEQUENCE</scope>
    <source>
        <strain evidence="1">S7.9</strain>
    </source>
</reference>
<dbReference type="AlphaFoldDB" id="F8NYH3"/>
<dbReference type="EMBL" id="GL945435">
    <property type="protein sequence ID" value="EGO23644.1"/>
    <property type="molecule type" value="Genomic_DNA"/>
</dbReference>
<gene>
    <name evidence="1" type="ORF">SERLADRAFT_438953</name>
</gene>
<dbReference type="RefSeq" id="XP_007319406.1">
    <property type="nucleotide sequence ID" value="XM_007319344.1"/>
</dbReference>
<dbReference type="Proteomes" id="UP000008064">
    <property type="component" value="Unassembled WGS sequence"/>
</dbReference>
<evidence type="ECO:0000313" key="1">
    <source>
        <dbReference type="EMBL" id="EGO23644.1"/>
    </source>
</evidence>
<dbReference type="KEGG" id="sla:SERLADRAFT_438953"/>
<accession>F8NYH3</accession>